<dbReference type="GO" id="GO:0003677">
    <property type="term" value="F:DNA binding"/>
    <property type="evidence" value="ECO:0007669"/>
    <property type="project" value="UniProtKB-KW"/>
</dbReference>
<dbReference type="InterPro" id="IPR015927">
    <property type="entry name" value="Peptidase_S24_S26A/B/C"/>
</dbReference>
<name>Q2SPC6_HAHCH</name>
<dbReference type="STRING" id="349521.HCH_00595"/>
<evidence type="ECO:0000259" key="4">
    <source>
        <dbReference type="PROSITE" id="PS50943"/>
    </source>
</evidence>
<dbReference type="SUPFAM" id="SSF51306">
    <property type="entry name" value="LexA/Signal peptidase"/>
    <property type="match status" value="1"/>
</dbReference>
<keyword evidence="6" id="KW-1185">Reference proteome</keyword>
<dbReference type="Pfam" id="PF00717">
    <property type="entry name" value="Peptidase_S24"/>
    <property type="match status" value="1"/>
</dbReference>
<dbReference type="InterPro" id="IPR001387">
    <property type="entry name" value="Cro/C1-type_HTH"/>
</dbReference>
<evidence type="ECO:0000256" key="3">
    <source>
        <dbReference type="ARBA" id="ARBA00023163"/>
    </source>
</evidence>
<proteinExistence type="predicted"/>
<dbReference type="PROSITE" id="PS50943">
    <property type="entry name" value="HTH_CROC1"/>
    <property type="match status" value="1"/>
</dbReference>
<evidence type="ECO:0000256" key="2">
    <source>
        <dbReference type="ARBA" id="ARBA00023125"/>
    </source>
</evidence>
<dbReference type="Pfam" id="PF01381">
    <property type="entry name" value="HTH_3"/>
    <property type="match status" value="1"/>
</dbReference>
<dbReference type="SUPFAM" id="SSF47413">
    <property type="entry name" value="lambda repressor-like DNA-binding domains"/>
    <property type="match status" value="1"/>
</dbReference>
<evidence type="ECO:0000313" key="5">
    <source>
        <dbReference type="EMBL" id="ABC27498.1"/>
    </source>
</evidence>
<keyword evidence="2" id="KW-0238">DNA-binding</keyword>
<dbReference type="PANTHER" id="PTHR40661:SF3">
    <property type="entry name" value="FELS-1 PROPHAGE TRANSCRIPTIONAL REGULATOR"/>
    <property type="match status" value="1"/>
</dbReference>
<accession>Q2SPC6</accession>
<sequence length="195" mass="21157">MVRVSHVTISQWEKGETSPRGENLHLLCSALSCQPDWLLYGKAERAGDEKIAGYQPYASLGKVPLITPQQARVWKEIANTFHHKDAIAWRGISVVVGPHAFAMKAVGDSMANPHGTPSIPEGAIVVVDPDITPVSGMVVVVGLKGSKEAIIKKLVVDGPNQYLMSLNPDYKPIELTEESAVIGVVKRLEFDLLPD</sequence>
<feature type="domain" description="HTH cro/C1-type" evidence="4">
    <location>
        <begin position="4"/>
        <end position="38"/>
    </location>
</feature>
<dbReference type="HOGENOM" id="CLU_066192_1_3_6"/>
<dbReference type="Gene3D" id="2.10.109.10">
    <property type="entry name" value="Umud Fragment, subunit A"/>
    <property type="match status" value="1"/>
</dbReference>
<keyword evidence="1" id="KW-0805">Transcription regulation</keyword>
<dbReference type="CDD" id="cd00093">
    <property type="entry name" value="HTH_XRE"/>
    <property type="match status" value="1"/>
</dbReference>
<dbReference type="PANTHER" id="PTHR40661">
    <property type="match status" value="1"/>
</dbReference>
<dbReference type="Proteomes" id="UP000000238">
    <property type="component" value="Chromosome"/>
</dbReference>
<evidence type="ECO:0000313" key="6">
    <source>
        <dbReference type="Proteomes" id="UP000000238"/>
    </source>
</evidence>
<dbReference type="AlphaFoldDB" id="Q2SPC6"/>
<organism evidence="5 6">
    <name type="scientific">Hahella chejuensis (strain KCTC 2396)</name>
    <dbReference type="NCBI Taxonomy" id="349521"/>
    <lineage>
        <taxon>Bacteria</taxon>
        <taxon>Pseudomonadati</taxon>
        <taxon>Pseudomonadota</taxon>
        <taxon>Gammaproteobacteria</taxon>
        <taxon>Oceanospirillales</taxon>
        <taxon>Hahellaceae</taxon>
        <taxon>Hahella</taxon>
    </lineage>
</organism>
<dbReference type="EMBL" id="CP000155">
    <property type="protein sequence ID" value="ABC27498.1"/>
    <property type="molecule type" value="Genomic_DNA"/>
</dbReference>
<dbReference type="CDD" id="cd06529">
    <property type="entry name" value="S24_LexA-like"/>
    <property type="match status" value="1"/>
</dbReference>
<protein>
    <submittedName>
        <fullName evidence="5">SOS-response transcriptional repressors (RecA-mediated autopeptidase)</fullName>
    </submittedName>
</protein>
<keyword evidence="3" id="KW-0804">Transcription</keyword>
<dbReference type="PROSITE" id="PS51257">
    <property type="entry name" value="PROKAR_LIPOPROTEIN"/>
    <property type="match status" value="1"/>
</dbReference>
<reference evidence="5 6" key="1">
    <citation type="journal article" date="2005" name="Nucleic Acids Res.">
        <title>Genomic blueprint of Hahella chejuensis, a marine microbe producing an algicidal agent.</title>
        <authorList>
            <person name="Jeong H."/>
            <person name="Yim J.H."/>
            <person name="Lee C."/>
            <person name="Choi S.-H."/>
            <person name="Park Y.K."/>
            <person name="Yoon S.H."/>
            <person name="Hur C.-G."/>
            <person name="Kang H.-Y."/>
            <person name="Kim D."/>
            <person name="Lee H.H."/>
            <person name="Park K.H."/>
            <person name="Park S.-H."/>
            <person name="Park H.-S."/>
            <person name="Lee H.K."/>
            <person name="Oh T.K."/>
            <person name="Kim J.F."/>
        </authorList>
    </citation>
    <scope>NUCLEOTIDE SEQUENCE [LARGE SCALE GENOMIC DNA]</scope>
    <source>
        <strain evidence="5 6">KCTC 2396</strain>
    </source>
</reference>
<dbReference type="InterPro" id="IPR039418">
    <property type="entry name" value="LexA-like"/>
</dbReference>
<gene>
    <name evidence="5" type="ordered locus">HCH_00595</name>
</gene>
<dbReference type="eggNOG" id="COG1974">
    <property type="taxonomic scope" value="Bacteria"/>
</dbReference>
<dbReference type="Gene3D" id="1.10.260.40">
    <property type="entry name" value="lambda repressor-like DNA-binding domains"/>
    <property type="match status" value="1"/>
</dbReference>
<dbReference type="InterPro" id="IPR010982">
    <property type="entry name" value="Lambda_DNA-bd_dom_sf"/>
</dbReference>
<dbReference type="InterPro" id="IPR036286">
    <property type="entry name" value="LexA/Signal_pep-like_sf"/>
</dbReference>
<evidence type="ECO:0000256" key="1">
    <source>
        <dbReference type="ARBA" id="ARBA00023015"/>
    </source>
</evidence>
<dbReference type="KEGG" id="hch:HCH_00595"/>